<dbReference type="PANTHER" id="PTHR43537">
    <property type="entry name" value="TRANSCRIPTIONAL REGULATOR, GNTR FAMILY"/>
    <property type="match status" value="1"/>
</dbReference>
<dbReference type="InterPro" id="IPR000524">
    <property type="entry name" value="Tscrpt_reg_HTH_GntR"/>
</dbReference>
<dbReference type="PROSITE" id="PS50949">
    <property type="entry name" value="HTH_GNTR"/>
    <property type="match status" value="1"/>
</dbReference>
<organism evidence="5 6">
    <name type="scientific">Nocardia cyriacigeorgica</name>
    <dbReference type="NCBI Taxonomy" id="135487"/>
    <lineage>
        <taxon>Bacteria</taxon>
        <taxon>Bacillati</taxon>
        <taxon>Actinomycetota</taxon>
        <taxon>Actinomycetes</taxon>
        <taxon>Mycobacteriales</taxon>
        <taxon>Nocardiaceae</taxon>
        <taxon>Nocardia</taxon>
    </lineage>
</organism>
<evidence type="ECO:0000256" key="2">
    <source>
        <dbReference type="ARBA" id="ARBA00023125"/>
    </source>
</evidence>
<evidence type="ECO:0000313" key="5">
    <source>
        <dbReference type="EMBL" id="TLF80762.1"/>
    </source>
</evidence>
<dbReference type="AlphaFoldDB" id="A0A5R8NZD9"/>
<dbReference type="Gene3D" id="1.20.120.530">
    <property type="entry name" value="GntR ligand-binding domain-like"/>
    <property type="match status" value="1"/>
</dbReference>
<keyword evidence="2" id="KW-0238">DNA-binding</keyword>
<dbReference type="PRINTS" id="PR00035">
    <property type="entry name" value="HTHGNTR"/>
</dbReference>
<dbReference type="SUPFAM" id="SSF48008">
    <property type="entry name" value="GntR ligand-binding domain-like"/>
    <property type="match status" value="1"/>
</dbReference>
<dbReference type="Proteomes" id="UP000306378">
    <property type="component" value="Unassembled WGS sequence"/>
</dbReference>
<dbReference type="GO" id="GO:0003700">
    <property type="term" value="F:DNA-binding transcription factor activity"/>
    <property type="evidence" value="ECO:0007669"/>
    <property type="project" value="InterPro"/>
</dbReference>
<dbReference type="SUPFAM" id="SSF46785">
    <property type="entry name" value="Winged helix' DNA-binding domain"/>
    <property type="match status" value="1"/>
</dbReference>
<dbReference type="InterPro" id="IPR036390">
    <property type="entry name" value="WH_DNA-bd_sf"/>
</dbReference>
<dbReference type="SMART" id="SM00895">
    <property type="entry name" value="FCD"/>
    <property type="match status" value="1"/>
</dbReference>
<gene>
    <name evidence="5" type="ORF">FEK34_03395</name>
</gene>
<comment type="caution">
    <text evidence="5">The sequence shown here is derived from an EMBL/GenBank/DDBJ whole genome shotgun (WGS) entry which is preliminary data.</text>
</comment>
<protein>
    <submittedName>
        <fullName evidence="5">FadR family transcriptional regulator</fullName>
    </submittedName>
</protein>
<evidence type="ECO:0000259" key="4">
    <source>
        <dbReference type="PROSITE" id="PS50949"/>
    </source>
</evidence>
<dbReference type="Pfam" id="PF00392">
    <property type="entry name" value="GntR"/>
    <property type="match status" value="1"/>
</dbReference>
<reference evidence="5 6" key="1">
    <citation type="submission" date="2019-05" db="EMBL/GenBank/DDBJ databases">
        <title>Genomes sequences of two Nocardia cyriacigeorgica environmental isolates, type strains Nocardia asteroides ATCC 19247 and Nocardia cyriacigeorgica DSM 44484.</title>
        <authorList>
            <person name="Vautrin F."/>
            <person name="Bergeron E."/>
            <person name="Dubost A."/>
            <person name="Abrouk D."/>
            <person name="Rodriguez Nava V."/>
            <person name="Pujic P."/>
        </authorList>
    </citation>
    <scope>NUCLEOTIDE SEQUENCE [LARGE SCALE GENOMIC DNA]</scope>
    <source>
        <strain evidence="5 6">EML 446</strain>
    </source>
</reference>
<accession>A0A5R8NZD9</accession>
<dbReference type="PANTHER" id="PTHR43537:SF47">
    <property type="entry name" value="REGULATORY PROTEIN GNTR HTH"/>
    <property type="match status" value="1"/>
</dbReference>
<dbReference type="SMART" id="SM00345">
    <property type="entry name" value="HTH_GNTR"/>
    <property type="match status" value="1"/>
</dbReference>
<feature type="domain" description="HTH gntR-type" evidence="4">
    <location>
        <begin position="25"/>
        <end position="93"/>
    </location>
</feature>
<evidence type="ECO:0000256" key="3">
    <source>
        <dbReference type="ARBA" id="ARBA00023163"/>
    </source>
</evidence>
<dbReference type="Pfam" id="PF07729">
    <property type="entry name" value="FCD"/>
    <property type="match status" value="1"/>
</dbReference>
<keyword evidence="1" id="KW-0805">Transcription regulation</keyword>
<proteinExistence type="predicted"/>
<evidence type="ECO:0000256" key="1">
    <source>
        <dbReference type="ARBA" id="ARBA00023015"/>
    </source>
</evidence>
<dbReference type="InterPro" id="IPR036388">
    <property type="entry name" value="WH-like_DNA-bd_sf"/>
</dbReference>
<evidence type="ECO:0000313" key="6">
    <source>
        <dbReference type="Proteomes" id="UP000306378"/>
    </source>
</evidence>
<sequence length="250" mass="27108">MSTATPTPDAKRSNVVDIGKPTRVATLSQQVADELQARIVAGDWPVGHKIPTEPELVQALGVSRSTVREAVRSLIHVRMLEARAGDGTYVRSASPLKFPMQDRIAHATVREAIEVRAMLQQRIARLAAARCTPADAERLRELLATAGPELTHAESYDECTPAIMAFNTAISDLTGNRLLVELDNHVATATVAKPPFPDHWSPEIGARILGRLTDLIDAICAGDPDRAEQSTRHAQREILPLVADTGDAHM</sequence>
<dbReference type="GO" id="GO:0003677">
    <property type="term" value="F:DNA binding"/>
    <property type="evidence" value="ECO:0007669"/>
    <property type="project" value="UniProtKB-KW"/>
</dbReference>
<dbReference type="CDD" id="cd07377">
    <property type="entry name" value="WHTH_GntR"/>
    <property type="match status" value="1"/>
</dbReference>
<keyword evidence="3" id="KW-0804">Transcription</keyword>
<dbReference type="InterPro" id="IPR008920">
    <property type="entry name" value="TF_FadR/GntR_C"/>
</dbReference>
<name>A0A5R8NZD9_9NOCA</name>
<dbReference type="InterPro" id="IPR011711">
    <property type="entry name" value="GntR_C"/>
</dbReference>
<dbReference type="EMBL" id="VBUT01000002">
    <property type="protein sequence ID" value="TLF80762.1"/>
    <property type="molecule type" value="Genomic_DNA"/>
</dbReference>
<dbReference type="Gene3D" id="1.10.10.10">
    <property type="entry name" value="Winged helix-like DNA-binding domain superfamily/Winged helix DNA-binding domain"/>
    <property type="match status" value="1"/>
</dbReference>